<organism evidence="1 2">
    <name type="scientific">Clostridium botulinum</name>
    <dbReference type="NCBI Taxonomy" id="1491"/>
    <lineage>
        <taxon>Bacteria</taxon>
        <taxon>Bacillati</taxon>
        <taxon>Bacillota</taxon>
        <taxon>Clostridia</taxon>
        <taxon>Eubacteriales</taxon>
        <taxon>Clostridiaceae</taxon>
        <taxon>Clostridium</taxon>
    </lineage>
</organism>
<evidence type="ECO:0000313" key="2">
    <source>
        <dbReference type="Proteomes" id="UP000472521"/>
    </source>
</evidence>
<dbReference type="RefSeq" id="WP_058010218.1">
    <property type="nucleotide sequence ID" value="NZ_JAIQUR010000018.1"/>
</dbReference>
<name>A0A6B4U3B6_CLOBO</name>
<reference evidence="1 2" key="1">
    <citation type="submission" date="2019-04" db="EMBL/GenBank/DDBJ databases">
        <title>Genome sequencing of Clostridium botulinum Groups I-IV and Clostridium butyricum.</title>
        <authorList>
            <person name="Brunt J."/>
            <person name="Van Vliet A.H.M."/>
            <person name="Stringer S.C."/>
            <person name="Carter A.T."/>
            <person name="Peck M.W."/>
        </authorList>
    </citation>
    <scope>NUCLEOTIDE SEQUENCE [LARGE SCALE GENOMIC DNA]</scope>
    <source>
        <strain evidence="1 2">IFR 18/054</strain>
    </source>
</reference>
<gene>
    <name evidence="1" type="ORF">FCV25_03050</name>
</gene>
<proteinExistence type="predicted"/>
<protein>
    <submittedName>
        <fullName evidence="1">Uncharacterized protein</fullName>
    </submittedName>
</protein>
<sequence length="131" mass="15180">MENKKVNLKTWIWIKIIPTILIFIYYHIRVKSNFTFLANIWLKYIIVACILISFRIVAKKRDVIDEFAQENLYITDSICFKIAFCILGILMLPMLFTLTSSVVIGYMVTGSLVFLAISRAIIFCVIDQKGM</sequence>
<dbReference type="EMBL" id="SWND01000001">
    <property type="protein sequence ID" value="NFF00757.1"/>
    <property type="molecule type" value="Genomic_DNA"/>
</dbReference>
<dbReference type="AlphaFoldDB" id="A0A6B4U3B6"/>
<evidence type="ECO:0000313" key="1">
    <source>
        <dbReference type="EMBL" id="NFF00757.1"/>
    </source>
</evidence>
<dbReference type="Proteomes" id="UP000472521">
    <property type="component" value="Unassembled WGS sequence"/>
</dbReference>
<accession>A0A6B4U3B6</accession>
<comment type="caution">
    <text evidence="1">The sequence shown here is derived from an EMBL/GenBank/DDBJ whole genome shotgun (WGS) entry which is preliminary data.</text>
</comment>